<protein>
    <submittedName>
        <fullName evidence="1">Uncharacterized protein</fullName>
    </submittedName>
</protein>
<reference evidence="1 2" key="1">
    <citation type="submission" date="2020-08" db="EMBL/GenBank/DDBJ databases">
        <title>Genomic Encyclopedia of Type Strains, Phase IV (KMG-IV): sequencing the most valuable type-strain genomes for metagenomic binning, comparative biology and taxonomic classification.</title>
        <authorList>
            <person name="Goeker M."/>
        </authorList>
    </citation>
    <scope>NUCLEOTIDE SEQUENCE [LARGE SCALE GENOMIC DNA]</scope>
    <source>
        <strain evidence="1 2">DSM 19163</strain>
    </source>
</reference>
<evidence type="ECO:0000313" key="1">
    <source>
        <dbReference type="EMBL" id="MBB5176225.1"/>
    </source>
</evidence>
<gene>
    <name evidence="1" type="ORF">HNQ45_001112</name>
</gene>
<accession>A0A9Q2CZL7</accession>
<comment type="caution">
    <text evidence="1">The sequence shown here is derived from an EMBL/GenBank/DDBJ whole genome shotgun (WGS) entry which is preliminary data.</text>
</comment>
<organism evidence="1 2">
    <name type="scientific">Nosocomiicoccus ampullae</name>
    <dbReference type="NCBI Taxonomy" id="489910"/>
    <lineage>
        <taxon>Bacteria</taxon>
        <taxon>Bacillati</taxon>
        <taxon>Bacillota</taxon>
        <taxon>Bacilli</taxon>
        <taxon>Bacillales</taxon>
        <taxon>Staphylococcaceae</taxon>
        <taxon>Nosocomiicoccus</taxon>
    </lineage>
</organism>
<proteinExistence type="predicted"/>
<sequence length="145" mass="17727">MDHYPQIKESLKEFNNIVFKKFDWENYIYKCMIAAEYIENSGLTSEEEKIRMSEIIFENLDLYNYLIKYNIFRNKQFILNLLMIIDEEGLSEELKKKVENEAGKDLRLSRMIVYEMNKRYPVVMYPLLDKEELRDELYNMKKIYS</sequence>
<evidence type="ECO:0000313" key="2">
    <source>
        <dbReference type="Proteomes" id="UP000579136"/>
    </source>
</evidence>
<dbReference type="RefSeq" id="WP_183674322.1">
    <property type="nucleotide sequence ID" value="NZ_CBCRYX010000005.1"/>
</dbReference>
<name>A0A9Q2CZL7_9STAP</name>
<dbReference type="AlphaFoldDB" id="A0A9Q2CZL7"/>
<keyword evidence="2" id="KW-1185">Reference proteome</keyword>
<dbReference type="Proteomes" id="UP000579136">
    <property type="component" value="Unassembled WGS sequence"/>
</dbReference>
<dbReference type="EMBL" id="JACHHF010000006">
    <property type="protein sequence ID" value="MBB5176225.1"/>
    <property type="molecule type" value="Genomic_DNA"/>
</dbReference>